<evidence type="ECO:0000256" key="5">
    <source>
        <dbReference type="SAM" id="MobiDB-lite"/>
    </source>
</evidence>
<accession>A0A5C2SRA0</accession>
<gene>
    <name evidence="7" type="ORF">L227DRAFT_135866</name>
</gene>
<evidence type="ECO:0000256" key="4">
    <source>
        <dbReference type="PROSITE-ProRule" id="PRU00175"/>
    </source>
</evidence>
<dbReference type="AlphaFoldDB" id="A0A5C2SRA0"/>
<dbReference type="PROSITE" id="PS50089">
    <property type="entry name" value="ZF_RING_2"/>
    <property type="match status" value="1"/>
</dbReference>
<dbReference type="GO" id="GO:0033768">
    <property type="term" value="C:SUMO-targeted ubiquitin ligase complex"/>
    <property type="evidence" value="ECO:0007669"/>
    <property type="project" value="TreeGrafter"/>
</dbReference>
<dbReference type="InterPro" id="IPR049627">
    <property type="entry name" value="SLX8"/>
</dbReference>
<dbReference type="GO" id="GO:0140082">
    <property type="term" value="F:SUMO-ubiquitin ligase activity"/>
    <property type="evidence" value="ECO:0007669"/>
    <property type="project" value="TreeGrafter"/>
</dbReference>
<sequence>MFPPADRTHAASGGSDETLSPSAGVSGADESVSDNQSPDFERMAGSMLAMSNTSILSDDPAEAFQQMVDKHLAGSSGAMSTPDNTLSCGEEPLASGAERDHNPASPAQPSRGPSPLIEPSDDEDSPLASSSSGEGPRRQTKLPEAVPIQEGEPLAAYNCPICFSAPTNATITPCGHILCGECLFTAVKTSIQRAAYTLPHGEHMIARFVSL</sequence>
<dbReference type="GO" id="GO:0061630">
    <property type="term" value="F:ubiquitin protein ligase activity"/>
    <property type="evidence" value="ECO:0007669"/>
    <property type="project" value="InterPro"/>
</dbReference>
<keyword evidence="1" id="KW-0479">Metal-binding</keyword>
<dbReference type="GO" id="GO:0008270">
    <property type="term" value="F:zinc ion binding"/>
    <property type="evidence" value="ECO:0007669"/>
    <property type="project" value="UniProtKB-KW"/>
</dbReference>
<evidence type="ECO:0000256" key="3">
    <source>
        <dbReference type="ARBA" id="ARBA00022833"/>
    </source>
</evidence>
<organism evidence="7 8">
    <name type="scientific">Lentinus tigrinus ALCF2SS1-6</name>
    <dbReference type="NCBI Taxonomy" id="1328759"/>
    <lineage>
        <taxon>Eukaryota</taxon>
        <taxon>Fungi</taxon>
        <taxon>Dikarya</taxon>
        <taxon>Basidiomycota</taxon>
        <taxon>Agaricomycotina</taxon>
        <taxon>Agaricomycetes</taxon>
        <taxon>Polyporales</taxon>
        <taxon>Polyporaceae</taxon>
        <taxon>Lentinus</taxon>
    </lineage>
</organism>
<feature type="domain" description="RING-type" evidence="6">
    <location>
        <begin position="159"/>
        <end position="183"/>
    </location>
</feature>
<dbReference type="SUPFAM" id="SSF57850">
    <property type="entry name" value="RING/U-box"/>
    <property type="match status" value="1"/>
</dbReference>
<dbReference type="InterPro" id="IPR018957">
    <property type="entry name" value="Znf_C3HC4_RING-type"/>
</dbReference>
<dbReference type="PANTHER" id="PTHR47094:SF1">
    <property type="entry name" value="RING-TYPE E3 UBIQUITIN TRANSFERASE"/>
    <property type="match status" value="1"/>
</dbReference>
<keyword evidence="8" id="KW-1185">Reference proteome</keyword>
<evidence type="ECO:0000259" key="6">
    <source>
        <dbReference type="PROSITE" id="PS50089"/>
    </source>
</evidence>
<dbReference type="InterPro" id="IPR001841">
    <property type="entry name" value="Znf_RING"/>
</dbReference>
<evidence type="ECO:0000313" key="7">
    <source>
        <dbReference type="EMBL" id="RPD66200.1"/>
    </source>
</evidence>
<dbReference type="InterPro" id="IPR017907">
    <property type="entry name" value="Znf_RING_CS"/>
</dbReference>
<evidence type="ECO:0000313" key="8">
    <source>
        <dbReference type="Proteomes" id="UP000313359"/>
    </source>
</evidence>
<dbReference type="Gene3D" id="3.30.40.10">
    <property type="entry name" value="Zinc/RING finger domain, C3HC4 (zinc finger)"/>
    <property type="match status" value="1"/>
</dbReference>
<dbReference type="PANTHER" id="PTHR47094">
    <property type="entry name" value="ELFLESS, ISOFORM B"/>
    <property type="match status" value="1"/>
</dbReference>
<protein>
    <recommendedName>
        <fullName evidence="6">RING-type domain-containing protein</fullName>
    </recommendedName>
</protein>
<feature type="region of interest" description="Disordered" evidence="5">
    <location>
        <begin position="1"/>
        <end position="46"/>
    </location>
</feature>
<dbReference type="STRING" id="1328759.A0A5C2SRA0"/>
<name>A0A5C2SRA0_9APHY</name>
<dbReference type="GO" id="GO:0032183">
    <property type="term" value="F:SUMO binding"/>
    <property type="evidence" value="ECO:0007669"/>
    <property type="project" value="TreeGrafter"/>
</dbReference>
<dbReference type="InterPro" id="IPR013083">
    <property type="entry name" value="Znf_RING/FYVE/PHD"/>
</dbReference>
<keyword evidence="3" id="KW-0862">Zinc</keyword>
<reference evidence="7" key="1">
    <citation type="journal article" date="2018" name="Genome Biol. Evol.">
        <title>Genomics and development of Lentinus tigrinus, a white-rot wood-decaying mushroom with dimorphic fruiting bodies.</title>
        <authorList>
            <person name="Wu B."/>
            <person name="Xu Z."/>
            <person name="Knudson A."/>
            <person name="Carlson A."/>
            <person name="Chen N."/>
            <person name="Kovaka S."/>
            <person name="LaButti K."/>
            <person name="Lipzen A."/>
            <person name="Pennachio C."/>
            <person name="Riley R."/>
            <person name="Schakwitz W."/>
            <person name="Umezawa K."/>
            <person name="Ohm R.A."/>
            <person name="Grigoriev I.V."/>
            <person name="Nagy L.G."/>
            <person name="Gibbons J."/>
            <person name="Hibbett D."/>
        </authorList>
    </citation>
    <scope>NUCLEOTIDE SEQUENCE [LARGE SCALE GENOMIC DNA]</scope>
    <source>
        <strain evidence="7">ALCF2SS1-6</strain>
    </source>
</reference>
<dbReference type="EMBL" id="ML122251">
    <property type="protein sequence ID" value="RPD66200.1"/>
    <property type="molecule type" value="Genomic_DNA"/>
</dbReference>
<dbReference type="GO" id="GO:0006511">
    <property type="term" value="P:ubiquitin-dependent protein catabolic process"/>
    <property type="evidence" value="ECO:0007669"/>
    <property type="project" value="TreeGrafter"/>
</dbReference>
<dbReference type="PROSITE" id="PS00518">
    <property type="entry name" value="ZF_RING_1"/>
    <property type="match status" value="1"/>
</dbReference>
<dbReference type="OrthoDB" id="6270329at2759"/>
<evidence type="ECO:0000256" key="1">
    <source>
        <dbReference type="ARBA" id="ARBA00022723"/>
    </source>
</evidence>
<feature type="region of interest" description="Disordered" evidence="5">
    <location>
        <begin position="74"/>
        <end position="146"/>
    </location>
</feature>
<dbReference type="Pfam" id="PF00097">
    <property type="entry name" value="zf-C3HC4"/>
    <property type="match status" value="1"/>
</dbReference>
<dbReference type="Proteomes" id="UP000313359">
    <property type="component" value="Unassembled WGS sequence"/>
</dbReference>
<proteinExistence type="predicted"/>
<feature type="compositionally biased region" description="Polar residues" evidence="5">
    <location>
        <begin position="77"/>
        <end position="87"/>
    </location>
</feature>
<evidence type="ECO:0000256" key="2">
    <source>
        <dbReference type="ARBA" id="ARBA00022771"/>
    </source>
</evidence>
<keyword evidence="2 4" id="KW-0863">Zinc-finger</keyword>